<feature type="transmembrane region" description="Helical" evidence="1">
    <location>
        <begin position="88"/>
        <end position="110"/>
    </location>
</feature>
<feature type="transmembrane region" description="Helical" evidence="1">
    <location>
        <begin position="45"/>
        <end position="67"/>
    </location>
</feature>
<sequence>MALLIPKQSNTEVFISALLILIPLAETLSFETLWGLQWHSPLMMSQLGSFLLIIKCILLSQGLMLLSRAELKDTVSKLLRYAWLLPKAALVLVGVGQLMFVLIGVIWLVIGPGAKHFHFEREIGSQTIYIRNSDPGAFGSAYYHYYFKCPKAYGFYELNYIGQSNWLGDFTLTLKNTSLMAQPTGSNMSKSATLPVTSEMRCNAS</sequence>
<keyword evidence="3" id="KW-1185">Reference proteome</keyword>
<organism evidence="2 3">
    <name type="scientific">Neiella holothuriorum</name>
    <dbReference type="NCBI Taxonomy" id="2870530"/>
    <lineage>
        <taxon>Bacteria</taxon>
        <taxon>Pseudomonadati</taxon>
        <taxon>Pseudomonadota</taxon>
        <taxon>Gammaproteobacteria</taxon>
        <taxon>Alteromonadales</taxon>
        <taxon>Echinimonadaceae</taxon>
        <taxon>Neiella</taxon>
    </lineage>
</organism>
<evidence type="ECO:0000256" key="1">
    <source>
        <dbReference type="SAM" id="Phobius"/>
    </source>
</evidence>
<keyword evidence="1" id="KW-0472">Membrane</keyword>
<name>A0ABS7EJA4_9GAMM</name>
<reference evidence="2" key="1">
    <citation type="submission" date="2021-07" db="EMBL/GenBank/DDBJ databases">
        <title>Neiella marina sp. nov., isolated from the intestinal content of sea cucumber Apostichopus japonicus.</title>
        <authorList>
            <person name="Bai X."/>
        </authorList>
    </citation>
    <scope>NUCLEOTIDE SEQUENCE</scope>
    <source>
        <strain evidence="2">126</strain>
    </source>
</reference>
<comment type="caution">
    <text evidence="2">The sequence shown here is derived from an EMBL/GenBank/DDBJ whole genome shotgun (WGS) entry which is preliminary data.</text>
</comment>
<protein>
    <submittedName>
        <fullName evidence="2">Uncharacterized protein</fullName>
    </submittedName>
</protein>
<keyword evidence="1" id="KW-1133">Transmembrane helix</keyword>
<dbReference type="Proteomes" id="UP001166251">
    <property type="component" value="Unassembled WGS sequence"/>
</dbReference>
<proteinExistence type="predicted"/>
<evidence type="ECO:0000313" key="2">
    <source>
        <dbReference type="EMBL" id="MBW8192438.1"/>
    </source>
</evidence>
<gene>
    <name evidence="2" type="ORF">K0504_15475</name>
</gene>
<dbReference type="RefSeq" id="WP_220105064.1">
    <property type="nucleotide sequence ID" value="NZ_JAHZSS010000023.1"/>
</dbReference>
<accession>A0ABS7EJA4</accession>
<evidence type="ECO:0000313" key="3">
    <source>
        <dbReference type="Proteomes" id="UP001166251"/>
    </source>
</evidence>
<keyword evidence="1" id="KW-0812">Transmembrane</keyword>
<dbReference type="EMBL" id="JAHZSS010000023">
    <property type="protein sequence ID" value="MBW8192438.1"/>
    <property type="molecule type" value="Genomic_DNA"/>
</dbReference>